<keyword evidence="2" id="KW-1185">Reference proteome</keyword>
<dbReference type="Proteomes" id="UP000316270">
    <property type="component" value="Chromosome 18"/>
</dbReference>
<evidence type="ECO:0000313" key="1">
    <source>
        <dbReference type="EMBL" id="QDS77768.1"/>
    </source>
</evidence>
<evidence type="ECO:0000313" key="2">
    <source>
        <dbReference type="Proteomes" id="UP000316270"/>
    </source>
</evidence>
<name>A0A517LQ43_9PEZI</name>
<reference evidence="1 2" key="1">
    <citation type="submission" date="2019-07" db="EMBL/GenBank/DDBJ databases">
        <title>Finished genome of Venturia effusa.</title>
        <authorList>
            <person name="Young C.A."/>
            <person name="Cox M.P."/>
            <person name="Ganley A.R.D."/>
            <person name="David W.J."/>
        </authorList>
    </citation>
    <scope>NUCLEOTIDE SEQUENCE [LARGE SCALE GENOMIC DNA]</scope>
    <source>
        <strain evidence="2">albino</strain>
    </source>
</reference>
<protein>
    <submittedName>
        <fullName evidence="1">Uncharacterized protein</fullName>
    </submittedName>
</protein>
<dbReference type="AlphaFoldDB" id="A0A517LQ43"/>
<proteinExistence type="predicted"/>
<accession>A0A517LQ43</accession>
<organism evidence="1 2">
    <name type="scientific">Venturia effusa</name>
    <dbReference type="NCBI Taxonomy" id="50376"/>
    <lineage>
        <taxon>Eukaryota</taxon>
        <taxon>Fungi</taxon>
        <taxon>Dikarya</taxon>
        <taxon>Ascomycota</taxon>
        <taxon>Pezizomycotina</taxon>
        <taxon>Dothideomycetes</taxon>
        <taxon>Pleosporomycetidae</taxon>
        <taxon>Venturiales</taxon>
        <taxon>Venturiaceae</taxon>
        <taxon>Venturia</taxon>
    </lineage>
</organism>
<sequence length="138" mass="15790">MARSITPSDAKSAPPQLLPKTFLDLPHELRQKIIFETYESMQCIANRSDTIYQSFFLKVLIETSSDEVSGPRLLASHITRHPVFRFVSEGFLHQVEEWTSTLKEVHKEISVDVDYVIGKVDWIQTLKEAIELASTVGW</sequence>
<gene>
    <name evidence="1" type="ORF">FKW77_005107</name>
</gene>
<dbReference type="EMBL" id="CP042202">
    <property type="protein sequence ID" value="QDS77768.1"/>
    <property type="molecule type" value="Genomic_DNA"/>
</dbReference>